<dbReference type="AlphaFoldDB" id="A0A0R2I705"/>
<dbReference type="RefSeq" id="WP_034573222.1">
    <property type="nucleotide sequence ID" value="NZ_JQBS01000004.1"/>
</dbReference>
<dbReference type="Proteomes" id="UP000051658">
    <property type="component" value="Unassembled WGS sequence"/>
</dbReference>
<dbReference type="Pfam" id="PF02361">
    <property type="entry name" value="CbiQ"/>
    <property type="match status" value="1"/>
</dbReference>
<dbReference type="PATRIC" id="fig|1449336.4.peg.1733"/>
<keyword evidence="2 5" id="KW-0812">Transmembrane</keyword>
<comment type="caution">
    <text evidence="6">The sequence shown here is derived from an EMBL/GenBank/DDBJ whole genome shotgun (WGS) entry which is preliminary data.</text>
</comment>
<evidence type="ECO:0000313" key="6">
    <source>
        <dbReference type="EMBL" id="KRN57604.1"/>
    </source>
</evidence>
<sequence length="296" mass="34465">MKTVLDEIHPAISTSYYLGLFILVILFTQPVIILTELLLLLLLNILQGNTEKVKKMFKQSWILLLAIILFNGLLNHRGTYFLFYLGANPVTLEAVLYGLLMTVVYLNLMLIFISYNQVITAHKFLYLFSRISPQLTLLTMITIRFVPLFLRRLTTITRVQKTRGIQMETGKLRERAKNGMKLVQVLLICSLEEALQTADSMEGRGYGVAKRTSYLRYFMEVRDWFIGVIGGTLFITIISWKIKGIGVYSVYTSFSNWGFTTLNEWFLFIFISLFIGIPLFLEGRERIWWRWLKHDN</sequence>
<gene>
    <name evidence="6" type="ORF">IV74_GL001698</name>
</gene>
<dbReference type="PANTHER" id="PTHR33514:SF13">
    <property type="entry name" value="PROTEIN ABCI12, CHLOROPLASTIC"/>
    <property type="match status" value="1"/>
</dbReference>
<evidence type="ECO:0000256" key="3">
    <source>
        <dbReference type="ARBA" id="ARBA00022989"/>
    </source>
</evidence>
<feature type="transmembrane region" description="Helical" evidence="5">
    <location>
        <begin position="262"/>
        <end position="281"/>
    </location>
</feature>
<name>A0A0R2I705_CARDV</name>
<comment type="subcellular location">
    <subcellularLocation>
        <location evidence="1">Membrane</location>
        <topology evidence="1">Multi-pass membrane protein</topology>
    </subcellularLocation>
</comment>
<dbReference type="GO" id="GO:0005886">
    <property type="term" value="C:plasma membrane"/>
    <property type="evidence" value="ECO:0007669"/>
    <property type="project" value="UniProtKB-ARBA"/>
</dbReference>
<dbReference type="eggNOG" id="COG0619">
    <property type="taxonomic scope" value="Bacteria"/>
</dbReference>
<keyword evidence="3 5" id="KW-1133">Transmembrane helix</keyword>
<protein>
    <submittedName>
        <fullName evidence="6">Uncharacterized protein</fullName>
    </submittedName>
</protein>
<organism evidence="6 7">
    <name type="scientific">Carnobacterium divergens DSM 20623</name>
    <dbReference type="NCBI Taxonomy" id="1449336"/>
    <lineage>
        <taxon>Bacteria</taxon>
        <taxon>Bacillati</taxon>
        <taxon>Bacillota</taxon>
        <taxon>Bacilli</taxon>
        <taxon>Lactobacillales</taxon>
        <taxon>Carnobacteriaceae</taxon>
        <taxon>Carnobacterium</taxon>
    </lineage>
</organism>
<feature type="transmembrane region" description="Helical" evidence="5">
    <location>
        <begin position="20"/>
        <end position="44"/>
    </location>
</feature>
<dbReference type="CDD" id="cd16914">
    <property type="entry name" value="EcfT"/>
    <property type="match status" value="1"/>
</dbReference>
<dbReference type="InterPro" id="IPR003339">
    <property type="entry name" value="ABC/ECF_trnsptr_transmembrane"/>
</dbReference>
<feature type="transmembrane region" description="Helical" evidence="5">
    <location>
        <begin position="224"/>
        <end position="242"/>
    </location>
</feature>
<evidence type="ECO:0000256" key="4">
    <source>
        <dbReference type="ARBA" id="ARBA00023136"/>
    </source>
</evidence>
<accession>A0A0R2I705</accession>
<dbReference type="GeneID" id="89589869"/>
<keyword evidence="4 5" id="KW-0472">Membrane</keyword>
<feature type="transmembrane region" description="Helical" evidence="5">
    <location>
        <begin position="94"/>
        <end position="115"/>
    </location>
</feature>
<evidence type="ECO:0000256" key="2">
    <source>
        <dbReference type="ARBA" id="ARBA00022692"/>
    </source>
</evidence>
<feature type="transmembrane region" description="Helical" evidence="5">
    <location>
        <begin position="56"/>
        <end position="74"/>
    </location>
</feature>
<dbReference type="EMBL" id="JQBS01000004">
    <property type="protein sequence ID" value="KRN57604.1"/>
    <property type="molecule type" value="Genomic_DNA"/>
</dbReference>
<evidence type="ECO:0000313" key="7">
    <source>
        <dbReference type="Proteomes" id="UP000051658"/>
    </source>
</evidence>
<keyword evidence="7" id="KW-1185">Reference proteome</keyword>
<reference evidence="6 7" key="1">
    <citation type="journal article" date="2015" name="Genome Announc.">
        <title>Expanding the biotechnology potential of lactobacilli through comparative genomics of 213 strains and associated genera.</title>
        <authorList>
            <person name="Sun Z."/>
            <person name="Harris H.M."/>
            <person name="McCann A."/>
            <person name="Guo C."/>
            <person name="Argimon S."/>
            <person name="Zhang W."/>
            <person name="Yang X."/>
            <person name="Jeffery I.B."/>
            <person name="Cooney J.C."/>
            <person name="Kagawa T.F."/>
            <person name="Liu W."/>
            <person name="Song Y."/>
            <person name="Salvetti E."/>
            <person name="Wrobel A."/>
            <person name="Rasinkangas P."/>
            <person name="Parkhill J."/>
            <person name="Rea M.C."/>
            <person name="O'Sullivan O."/>
            <person name="Ritari J."/>
            <person name="Douillard F.P."/>
            <person name="Paul Ross R."/>
            <person name="Yang R."/>
            <person name="Briner A.E."/>
            <person name="Felis G.E."/>
            <person name="de Vos W.M."/>
            <person name="Barrangou R."/>
            <person name="Klaenhammer T.R."/>
            <person name="Caufield P.W."/>
            <person name="Cui Y."/>
            <person name="Zhang H."/>
            <person name="O'Toole P.W."/>
        </authorList>
    </citation>
    <scope>NUCLEOTIDE SEQUENCE [LARGE SCALE GENOMIC DNA]</scope>
    <source>
        <strain evidence="6 7">DSM 20623</strain>
    </source>
</reference>
<evidence type="ECO:0000256" key="1">
    <source>
        <dbReference type="ARBA" id="ARBA00004141"/>
    </source>
</evidence>
<dbReference type="PANTHER" id="PTHR33514">
    <property type="entry name" value="PROTEIN ABCI12, CHLOROPLASTIC"/>
    <property type="match status" value="1"/>
</dbReference>
<proteinExistence type="predicted"/>
<evidence type="ECO:0000256" key="5">
    <source>
        <dbReference type="SAM" id="Phobius"/>
    </source>
</evidence>